<dbReference type="AlphaFoldDB" id="A0A2T4B7N0"/>
<feature type="region of interest" description="Disordered" evidence="2">
    <location>
        <begin position="1"/>
        <end position="25"/>
    </location>
</feature>
<sequence length="607" mass="65634">MPRSSSAAAVNNMPKVRSPTAPRIARAQISSPIPITEALDKELSIRQQETGFPGHMPQHANTTKASMEISRPSGEFARRRISLTPMRSKSVLRTAFSKIFGRKKAARPMTGLASVGSEEDLSDQHYNAHSSSPAPVQSPPPNVSESLPISEYDRALRSHSVGPEDVMAIQSARSSVNADYSGHQRRRAGTGSDAHPASSRWVKPTTGLTPRPASTQDWGSRLVDESHDPEEIGRALTTGLKRRSRSLSFIPLIETTPTPSITRRRSDEFPRGWRESYEDPTSPISSTGPGGEDGATFISDRSDEEAKSDDGLQDEIDSPAKPFEFSNMPYMTEFAGGASMKITDAVGLETRINQVENRLSLVEGILTHARQGTPLTGLGDDGSERLAPPMPAWSSTFPTAGRPSSHSSAQFSGTSRLSFGEVPIYARSASQQTTKHSAFASPERTALASSLPTHAKSVPSGSFIMDHETYNTILTTMESDRAARIALEAQVRELSRQVSRLSRNLPAASTQAEAGQTSVLDFADAKNLGMSDKRIRNEDSGIGTEPGDREYPESFATLNDESHNTAHYREEADASLSRPNTTMSLSKLTMLGDMGCPASQQALPQTV</sequence>
<dbReference type="Proteomes" id="UP000241546">
    <property type="component" value="Unassembled WGS sequence"/>
</dbReference>
<name>A0A2T4B7N0_9HYPO</name>
<reference evidence="4" key="1">
    <citation type="submission" date="2016-07" db="EMBL/GenBank/DDBJ databases">
        <title>Multiple horizontal gene transfer events from other fungi enriched the ability of initially mycotrophic Trichoderma (Ascomycota) to feed on dead plant biomass.</title>
        <authorList>
            <consortium name="DOE Joint Genome Institute"/>
            <person name="Atanasova L."/>
            <person name="Chenthamara K."/>
            <person name="Zhang J."/>
            <person name="Grujic M."/>
            <person name="Henrissat B."/>
            <person name="Kuo A."/>
            <person name="Aerts A."/>
            <person name="Salamov A."/>
            <person name="Lipzen A."/>
            <person name="Labutti K."/>
            <person name="Barry K."/>
            <person name="Miao Y."/>
            <person name="Rahimi M.J."/>
            <person name="Shen Q."/>
            <person name="Grigoriev I.V."/>
            <person name="Kubicek C.P."/>
            <person name="Druzhinina I.S."/>
        </authorList>
    </citation>
    <scope>NUCLEOTIDE SEQUENCE [LARGE SCALE GENOMIC DNA]</scope>
    <source>
        <strain evidence="4">TUCIM 6016</strain>
    </source>
</reference>
<evidence type="ECO:0000256" key="2">
    <source>
        <dbReference type="SAM" id="MobiDB-lite"/>
    </source>
</evidence>
<organism evidence="3 4">
    <name type="scientific">Trichoderma citrinoviride</name>
    <dbReference type="NCBI Taxonomy" id="58853"/>
    <lineage>
        <taxon>Eukaryota</taxon>
        <taxon>Fungi</taxon>
        <taxon>Dikarya</taxon>
        <taxon>Ascomycota</taxon>
        <taxon>Pezizomycotina</taxon>
        <taxon>Sordariomycetes</taxon>
        <taxon>Hypocreomycetidae</taxon>
        <taxon>Hypocreales</taxon>
        <taxon>Hypocreaceae</taxon>
        <taxon>Trichoderma</taxon>
    </lineage>
</organism>
<dbReference type="RefSeq" id="XP_024748647.1">
    <property type="nucleotide sequence ID" value="XM_024893518.1"/>
</dbReference>
<feature type="region of interest" description="Disordered" evidence="2">
    <location>
        <begin position="50"/>
        <end position="74"/>
    </location>
</feature>
<keyword evidence="4" id="KW-1185">Reference proteome</keyword>
<keyword evidence="1" id="KW-0175">Coiled coil</keyword>
<feature type="region of interest" description="Disordered" evidence="2">
    <location>
        <begin position="100"/>
        <end position="148"/>
    </location>
</feature>
<feature type="region of interest" description="Disordered" evidence="2">
    <location>
        <begin position="251"/>
        <end position="324"/>
    </location>
</feature>
<feature type="compositionally biased region" description="Basic and acidic residues" evidence="2">
    <location>
        <begin position="300"/>
        <end position="310"/>
    </location>
</feature>
<evidence type="ECO:0000313" key="3">
    <source>
        <dbReference type="EMBL" id="PTB65327.1"/>
    </source>
</evidence>
<protein>
    <submittedName>
        <fullName evidence="3">Uncharacterized protein</fullName>
    </submittedName>
</protein>
<proteinExistence type="predicted"/>
<evidence type="ECO:0000256" key="1">
    <source>
        <dbReference type="SAM" id="Coils"/>
    </source>
</evidence>
<feature type="compositionally biased region" description="Basic and acidic residues" evidence="2">
    <location>
        <begin position="264"/>
        <end position="277"/>
    </location>
</feature>
<gene>
    <name evidence="3" type="ORF">BBK36DRAFT_1142316</name>
</gene>
<dbReference type="EMBL" id="KZ680215">
    <property type="protein sequence ID" value="PTB65327.1"/>
    <property type="molecule type" value="Genomic_DNA"/>
</dbReference>
<feature type="coiled-coil region" evidence="1">
    <location>
        <begin position="477"/>
        <end position="504"/>
    </location>
</feature>
<feature type="region of interest" description="Disordered" evidence="2">
    <location>
        <begin position="173"/>
        <end position="230"/>
    </location>
</feature>
<dbReference type="GeneID" id="36601636"/>
<feature type="compositionally biased region" description="Polar residues" evidence="2">
    <location>
        <begin position="206"/>
        <end position="218"/>
    </location>
</feature>
<dbReference type="OrthoDB" id="5428925at2759"/>
<evidence type="ECO:0000313" key="4">
    <source>
        <dbReference type="Proteomes" id="UP000241546"/>
    </source>
</evidence>
<accession>A0A2T4B7N0</accession>